<sequence length="436" mass="49813">MSSPSENAAALEHSSSYVKYFSAEGWDDSFVDTVESFENSDGIFHTPKSTRALFVEGLSSSSIEDTTRSVVLSTHREHGFGACESDMSEASVVEHGMSLPIGTGSSFSNYESYRIPKKIIITLRFSDLLRYPLLRLSNCISVLRFQRSLLDETAGSDSVYRRMKVVPSVLSVTSISGLLFMRDFVKAYYKRYGWKGFYRGISEYLLYRFYRDVMKYIVPRFIVPRLSAFCGSIYHSVLSVEPASVSHLRNRYLKQFSADNDSSGWKKSSLYKFIERNIRFDGYRFFVDALVELFTYPLLTLSCRMMIYDGPYALNTWSLFNSIVTWDGYSTLYSGFTWHMVSLVFDQLTRNYQRKHSGLFMGRHASTLDQCVPFLLTVGSTVSYQVSLAQRCMSSMDGFCMPTSSLSVLSAFPWMTLFVQMGLAAWVMRLKDKLEN</sequence>
<organism evidence="5">
    <name type="scientific">Babesia bovis</name>
    <dbReference type="NCBI Taxonomy" id="5865"/>
    <lineage>
        <taxon>Eukaryota</taxon>
        <taxon>Sar</taxon>
        <taxon>Alveolata</taxon>
        <taxon>Apicomplexa</taxon>
        <taxon>Aconoidasida</taxon>
        <taxon>Piroplasmida</taxon>
        <taxon>Babesiidae</taxon>
        <taxon>Babesia</taxon>
    </lineage>
</organism>
<proteinExistence type="evidence at transcript level"/>
<evidence type="ECO:0000313" key="5">
    <source>
        <dbReference type="EMBL" id="BAN65208.1"/>
    </source>
</evidence>
<reference evidence="5" key="1">
    <citation type="journal article" date="2014" name="BMC Genomics">
        <title>The Babesia bovis gene and promoter model: an update from full-length EST analysis.</title>
        <authorList>
            <person name="Yamagishi J."/>
            <person name="Wakaguri H."/>
            <person name="Yokoyama N."/>
            <person name="Yamashita R."/>
            <person name="Suzuki Y."/>
            <person name="Xuan X."/>
            <person name="Igarashi I."/>
        </authorList>
    </citation>
    <scope>NUCLEOTIDE SEQUENCE</scope>
    <source>
        <strain evidence="5">Texas</strain>
    </source>
</reference>
<feature type="transmembrane region" description="Helical" evidence="4">
    <location>
        <begin position="406"/>
        <end position="428"/>
    </location>
</feature>
<feature type="transmembrane region" description="Helical" evidence="4">
    <location>
        <begin position="328"/>
        <end position="346"/>
    </location>
</feature>
<protein>
    <submittedName>
        <fullName evidence="5">Uncharacterized protein</fullName>
    </submittedName>
</protein>
<evidence type="ECO:0000256" key="1">
    <source>
        <dbReference type="ARBA" id="ARBA00004370"/>
    </source>
</evidence>
<comment type="subcellular location">
    <subcellularLocation>
        <location evidence="1">Membrane</location>
    </subcellularLocation>
</comment>
<dbReference type="SUPFAM" id="SSF103506">
    <property type="entry name" value="Mitochondrial carrier"/>
    <property type="match status" value="1"/>
</dbReference>
<feature type="transmembrane region" description="Helical" evidence="4">
    <location>
        <begin position="285"/>
        <end position="308"/>
    </location>
</feature>
<name>S6B1I1_BABBO</name>
<evidence type="ECO:0000256" key="3">
    <source>
        <dbReference type="ARBA" id="ARBA00023136"/>
    </source>
</evidence>
<accession>S6B1I1</accession>
<dbReference type="Gene3D" id="1.50.40.10">
    <property type="entry name" value="Mitochondrial carrier domain"/>
    <property type="match status" value="1"/>
</dbReference>
<evidence type="ECO:0000256" key="2">
    <source>
        <dbReference type="ARBA" id="ARBA00022692"/>
    </source>
</evidence>
<keyword evidence="3 4" id="KW-0472">Membrane</keyword>
<dbReference type="AlphaFoldDB" id="S6B1I1"/>
<evidence type="ECO:0000256" key="4">
    <source>
        <dbReference type="SAM" id="Phobius"/>
    </source>
</evidence>
<dbReference type="EMBL" id="AK441414">
    <property type="protein sequence ID" value="BAN65208.1"/>
    <property type="molecule type" value="mRNA"/>
</dbReference>
<keyword evidence="2 4" id="KW-0812">Transmembrane</keyword>
<dbReference type="VEuPathDB" id="PiroplasmaDB:BBOV_III007180"/>
<gene>
    <name evidence="5" type="primary">BBOV_III007180</name>
</gene>
<dbReference type="InterPro" id="IPR023395">
    <property type="entry name" value="MCP_dom_sf"/>
</dbReference>
<dbReference type="GO" id="GO:0016020">
    <property type="term" value="C:membrane"/>
    <property type="evidence" value="ECO:0007669"/>
    <property type="project" value="UniProtKB-SubCell"/>
</dbReference>
<keyword evidence="4" id="KW-1133">Transmembrane helix</keyword>